<evidence type="ECO:0000313" key="2">
    <source>
        <dbReference type="Proteomes" id="UP000789525"/>
    </source>
</evidence>
<sequence>MNSYISSVPSKPTLSAPVVQSRLEHHHSQQLKPSKPEARQQQQHQRSKSIKGKRVNSHNRPKENFLPEVPAPSRSKNNPSYENLDSLNRLNNADPLHAANNNLDESSGAVSSNESHLSGFAFDNNKPVSRKSNERRSRRHQYSDSVDEDQFRNVPTVSILRRPQSATDFVKTSNSASSANVNTKIFLDTTREELEFPFATVDEHSKERRRSDVTSSKVKRIQRRKDVKSVTEALQVVESEALPSFSPPRSHTQKDSNEESDVNSILNPRLKSASNSPKTESDCLSEHSQANNALVFPPLNYSNAIIALEEEMSSKQDDLEPSHIKRPLAKGYKRRSDVYPPATASVIPENFVRRASSASVELQSHLAPFANHDAMNELQSSEHLFSTTPPSSRRLSSSPNRLMSSKLYAGPTFHNSPAPSDLPLPSFIGKSSSKESSPAMSNASLSVAVPSRASSPSLSSGNSSDDDMFVMDEFESSDGKHSREPTVLRKQRSRELLRMLSPNSSQQNSAAAYMVPERMATSHNPMQVYPAINGLSLTEISENLRILLKIHGQ</sequence>
<proteinExistence type="predicted"/>
<dbReference type="Proteomes" id="UP000789525">
    <property type="component" value="Unassembled WGS sequence"/>
</dbReference>
<name>A0ACA9L379_9GLOM</name>
<organism evidence="1 2">
    <name type="scientific">Acaulospora colombiana</name>
    <dbReference type="NCBI Taxonomy" id="27376"/>
    <lineage>
        <taxon>Eukaryota</taxon>
        <taxon>Fungi</taxon>
        <taxon>Fungi incertae sedis</taxon>
        <taxon>Mucoromycota</taxon>
        <taxon>Glomeromycotina</taxon>
        <taxon>Glomeromycetes</taxon>
        <taxon>Diversisporales</taxon>
        <taxon>Acaulosporaceae</taxon>
        <taxon>Acaulospora</taxon>
    </lineage>
</organism>
<keyword evidence="2" id="KW-1185">Reference proteome</keyword>
<reference evidence="1" key="1">
    <citation type="submission" date="2021-06" db="EMBL/GenBank/DDBJ databases">
        <authorList>
            <person name="Kallberg Y."/>
            <person name="Tangrot J."/>
            <person name="Rosling A."/>
        </authorList>
    </citation>
    <scope>NUCLEOTIDE SEQUENCE</scope>
    <source>
        <strain evidence="1">CL356</strain>
    </source>
</reference>
<comment type="caution">
    <text evidence="1">The sequence shown here is derived from an EMBL/GenBank/DDBJ whole genome shotgun (WGS) entry which is preliminary data.</text>
</comment>
<accession>A0ACA9L379</accession>
<protein>
    <submittedName>
        <fullName evidence="1">13790_t:CDS:1</fullName>
    </submittedName>
</protein>
<evidence type="ECO:0000313" key="1">
    <source>
        <dbReference type="EMBL" id="CAG8503447.1"/>
    </source>
</evidence>
<gene>
    <name evidence="1" type="ORF">ACOLOM_LOCUS2903</name>
</gene>
<dbReference type="EMBL" id="CAJVPT010004028">
    <property type="protein sequence ID" value="CAG8503447.1"/>
    <property type="molecule type" value="Genomic_DNA"/>
</dbReference>